<accession>A0A3B0BHJ4</accession>
<sequence>MSGSKASPSPGTRCAGGVDGREPYPSDLLDEAWEPIRPVITDWEAKHPSVSGHEGNYDMREIANGILYQVRTG</sequence>
<dbReference type="Proteomes" id="UP000270343">
    <property type="component" value="Unassembled WGS sequence"/>
</dbReference>
<name>A0A3B0BHJ4_9ACTN</name>
<reference evidence="2 3" key="1">
    <citation type="journal article" date="2015" name="Antonie Van Leeuwenhoek">
        <title>Streptomyces klenkii sp. nov., isolated from deep marine sediment.</title>
        <authorList>
            <person name="Veyisoglu A."/>
            <person name="Sahin N."/>
        </authorList>
    </citation>
    <scope>NUCLEOTIDE SEQUENCE [LARGE SCALE GENOMIC DNA]</scope>
    <source>
        <strain evidence="2 3">KCTC 29202</strain>
    </source>
</reference>
<proteinExistence type="predicted"/>
<protein>
    <submittedName>
        <fullName evidence="2">Transposase</fullName>
    </submittedName>
</protein>
<feature type="compositionally biased region" description="Polar residues" evidence="1">
    <location>
        <begin position="1"/>
        <end position="10"/>
    </location>
</feature>
<feature type="region of interest" description="Disordered" evidence="1">
    <location>
        <begin position="1"/>
        <end position="27"/>
    </location>
</feature>
<evidence type="ECO:0000313" key="2">
    <source>
        <dbReference type="EMBL" id="RKN72755.1"/>
    </source>
</evidence>
<dbReference type="EMBL" id="RBAM01000005">
    <property type="protein sequence ID" value="RKN72755.1"/>
    <property type="molecule type" value="Genomic_DNA"/>
</dbReference>
<organism evidence="2 3">
    <name type="scientific">Streptomyces klenkii</name>
    <dbReference type="NCBI Taxonomy" id="1420899"/>
    <lineage>
        <taxon>Bacteria</taxon>
        <taxon>Bacillati</taxon>
        <taxon>Actinomycetota</taxon>
        <taxon>Actinomycetes</taxon>
        <taxon>Kitasatosporales</taxon>
        <taxon>Streptomycetaceae</taxon>
        <taxon>Streptomyces</taxon>
    </lineage>
</organism>
<dbReference type="AlphaFoldDB" id="A0A3B0BHJ4"/>
<evidence type="ECO:0000256" key="1">
    <source>
        <dbReference type="SAM" id="MobiDB-lite"/>
    </source>
</evidence>
<keyword evidence="3" id="KW-1185">Reference proteome</keyword>
<gene>
    <name evidence="2" type="ORF">D7231_14930</name>
</gene>
<comment type="caution">
    <text evidence="2">The sequence shown here is derived from an EMBL/GenBank/DDBJ whole genome shotgun (WGS) entry which is preliminary data.</text>
</comment>
<evidence type="ECO:0000313" key="3">
    <source>
        <dbReference type="Proteomes" id="UP000270343"/>
    </source>
</evidence>